<evidence type="ECO:0000259" key="1">
    <source>
        <dbReference type="Pfam" id="PF02786"/>
    </source>
</evidence>
<feature type="non-terminal residue" evidence="2">
    <location>
        <position position="1"/>
    </location>
</feature>
<proteinExistence type="predicted"/>
<organism evidence="2 3">
    <name type="scientific">Trifolium medium</name>
    <dbReference type="NCBI Taxonomy" id="97028"/>
    <lineage>
        <taxon>Eukaryota</taxon>
        <taxon>Viridiplantae</taxon>
        <taxon>Streptophyta</taxon>
        <taxon>Embryophyta</taxon>
        <taxon>Tracheophyta</taxon>
        <taxon>Spermatophyta</taxon>
        <taxon>Magnoliopsida</taxon>
        <taxon>eudicotyledons</taxon>
        <taxon>Gunneridae</taxon>
        <taxon>Pentapetalae</taxon>
        <taxon>rosids</taxon>
        <taxon>fabids</taxon>
        <taxon>Fabales</taxon>
        <taxon>Fabaceae</taxon>
        <taxon>Papilionoideae</taxon>
        <taxon>50 kb inversion clade</taxon>
        <taxon>NPAAA clade</taxon>
        <taxon>Hologalegina</taxon>
        <taxon>IRL clade</taxon>
        <taxon>Trifolieae</taxon>
        <taxon>Trifolium</taxon>
    </lineage>
</organism>
<evidence type="ECO:0000313" key="2">
    <source>
        <dbReference type="EMBL" id="MCI16762.1"/>
    </source>
</evidence>
<dbReference type="Gene3D" id="3.30.1490.20">
    <property type="entry name" value="ATP-grasp fold, A domain"/>
    <property type="match status" value="1"/>
</dbReference>
<feature type="domain" description="Carbamoyl phosphate synthase ATP-binding" evidence="1">
    <location>
        <begin position="1"/>
        <end position="27"/>
    </location>
</feature>
<dbReference type="AlphaFoldDB" id="A0A392PYN5"/>
<comment type="caution">
    <text evidence="2">The sequence shown here is derived from an EMBL/GenBank/DDBJ whole genome shotgun (WGS) entry which is preliminary data.</text>
</comment>
<evidence type="ECO:0000313" key="3">
    <source>
        <dbReference type="Proteomes" id="UP000265520"/>
    </source>
</evidence>
<dbReference type="Pfam" id="PF02786">
    <property type="entry name" value="CPSase_L_D2"/>
    <property type="match status" value="1"/>
</dbReference>
<sequence length="35" mass="3686">ATAGGGGRGMRLAKEPEEFVKLLQAKDKKGNLNSN</sequence>
<reference evidence="2 3" key="1">
    <citation type="journal article" date="2018" name="Front. Plant Sci.">
        <title>Red Clover (Trifolium pratense) and Zigzag Clover (T. medium) - A Picture of Genomic Similarities and Differences.</title>
        <authorList>
            <person name="Dluhosova J."/>
            <person name="Istvanek J."/>
            <person name="Nedelnik J."/>
            <person name="Repkova J."/>
        </authorList>
    </citation>
    <scope>NUCLEOTIDE SEQUENCE [LARGE SCALE GENOMIC DNA]</scope>
    <source>
        <strain evidence="3">cv. 10/8</strain>
        <tissue evidence="2">Leaf</tissue>
    </source>
</reference>
<protein>
    <submittedName>
        <fullName evidence="2">Biotin carboxylase 1 chloroplastic-like</fullName>
    </submittedName>
</protein>
<dbReference type="InterPro" id="IPR005479">
    <property type="entry name" value="CPAse_ATP-bd"/>
</dbReference>
<dbReference type="GO" id="GO:0005524">
    <property type="term" value="F:ATP binding"/>
    <property type="evidence" value="ECO:0007669"/>
    <property type="project" value="InterPro"/>
</dbReference>
<keyword evidence="3" id="KW-1185">Reference proteome</keyword>
<dbReference type="EMBL" id="LXQA010102344">
    <property type="protein sequence ID" value="MCI16762.1"/>
    <property type="molecule type" value="Genomic_DNA"/>
</dbReference>
<name>A0A392PYN5_9FABA</name>
<accession>A0A392PYN5</accession>
<dbReference type="Proteomes" id="UP000265520">
    <property type="component" value="Unassembled WGS sequence"/>
</dbReference>
<dbReference type="InterPro" id="IPR013815">
    <property type="entry name" value="ATP_grasp_subdomain_1"/>
</dbReference>